<proteinExistence type="predicted"/>
<reference evidence="1 2" key="1">
    <citation type="submission" date="2019-02" db="EMBL/GenBank/DDBJ databases">
        <title>Deep-cultivation of Planctomycetes and their phenomic and genomic characterization uncovers novel biology.</title>
        <authorList>
            <person name="Wiegand S."/>
            <person name="Jogler M."/>
            <person name="Boedeker C."/>
            <person name="Pinto D."/>
            <person name="Vollmers J."/>
            <person name="Rivas-Marin E."/>
            <person name="Kohn T."/>
            <person name="Peeters S.H."/>
            <person name="Heuer A."/>
            <person name="Rast P."/>
            <person name="Oberbeckmann S."/>
            <person name="Bunk B."/>
            <person name="Jeske O."/>
            <person name="Meyerdierks A."/>
            <person name="Storesund J.E."/>
            <person name="Kallscheuer N."/>
            <person name="Luecker S."/>
            <person name="Lage O.M."/>
            <person name="Pohl T."/>
            <person name="Merkel B.J."/>
            <person name="Hornburger P."/>
            <person name="Mueller R.-W."/>
            <person name="Bruemmer F."/>
            <person name="Labrenz M."/>
            <person name="Spormann A.M."/>
            <person name="Op Den Camp H."/>
            <person name="Overmann J."/>
            <person name="Amann R."/>
            <person name="Jetten M.S.M."/>
            <person name="Mascher T."/>
            <person name="Medema M.H."/>
            <person name="Devos D.P."/>
            <person name="Kaster A.-K."/>
            <person name="Ovreas L."/>
            <person name="Rohde M."/>
            <person name="Galperin M.Y."/>
            <person name="Jogler C."/>
        </authorList>
    </citation>
    <scope>NUCLEOTIDE SEQUENCE [LARGE SCALE GENOMIC DNA]</scope>
    <source>
        <strain evidence="1 2">CA13</strain>
    </source>
</reference>
<comment type="caution">
    <text evidence="1">The sequence shown here is derived from an EMBL/GenBank/DDBJ whole genome shotgun (WGS) entry which is preliminary data.</text>
</comment>
<dbReference type="AlphaFoldDB" id="A0A5C5Z0A1"/>
<evidence type="ECO:0000313" key="2">
    <source>
        <dbReference type="Proteomes" id="UP000315010"/>
    </source>
</evidence>
<dbReference type="EMBL" id="SJPJ01000001">
    <property type="protein sequence ID" value="TWT80436.1"/>
    <property type="molecule type" value="Genomic_DNA"/>
</dbReference>
<dbReference type="Proteomes" id="UP000315010">
    <property type="component" value="Unassembled WGS sequence"/>
</dbReference>
<sequence>MQDSVLPADQVKGVACLLGRAVLWWQRDRVANPRSSEIVSDSLPERLEILPRRPPHYHSSATDHCMQSVFGGRRIWSVSRVGADLQ</sequence>
<evidence type="ECO:0000313" key="1">
    <source>
        <dbReference type="EMBL" id="TWT80436.1"/>
    </source>
</evidence>
<organism evidence="1 2">
    <name type="scientific">Novipirellula herctigrandis</name>
    <dbReference type="NCBI Taxonomy" id="2527986"/>
    <lineage>
        <taxon>Bacteria</taxon>
        <taxon>Pseudomonadati</taxon>
        <taxon>Planctomycetota</taxon>
        <taxon>Planctomycetia</taxon>
        <taxon>Pirellulales</taxon>
        <taxon>Pirellulaceae</taxon>
        <taxon>Novipirellula</taxon>
    </lineage>
</organism>
<keyword evidence="2" id="KW-1185">Reference proteome</keyword>
<protein>
    <submittedName>
        <fullName evidence="1">Uncharacterized protein</fullName>
    </submittedName>
</protein>
<accession>A0A5C5Z0A1</accession>
<gene>
    <name evidence="1" type="ORF">CA13_18530</name>
</gene>
<name>A0A5C5Z0A1_9BACT</name>